<evidence type="ECO:0000256" key="1">
    <source>
        <dbReference type="ARBA" id="ARBA00004141"/>
    </source>
</evidence>
<dbReference type="GO" id="GO:0016020">
    <property type="term" value="C:membrane"/>
    <property type="evidence" value="ECO:0007669"/>
    <property type="project" value="UniProtKB-SubCell"/>
</dbReference>
<keyword evidence="3 7" id="KW-0812">Transmembrane</keyword>
<gene>
    <name evidence="8" type="ORF">BdWA1_000722</name>
</gene>
<dbReference type="GeneID" id="94335020"/>
<feature type="compositionally biased region" description="Basic and acidic residues" evidence="6">
    <location>
        <begin position="575"/>
        <end position="587"/>
    </location>
</feature>
<comment type="caution">
    <text evidence="8">The sequence shown here is derived from an EMBL/GenBank/DDBJ whole genome shotgun (WGS) entry which is preliminary data.</text>
</comment>
<name>A0AAD9PMX6_9APIC</name>
<dbReference type="EMBL" id="JALLKP010000001">
    <property type="protein sequence ID" value="KAK2197719.1"/>
    <property type="molecule type" value="Genomic_DNA"/>
</dbReference>
<feature type="transmembrane region" description="Helical" evidence="7">
    <location>
        <begin position="19"/>
        <end position="37"/>
    </location>
</feature>
<evidence type="ECO:0000313" key="9">
    <source>
        <dbReference type="Proteomes" id="UP001214638"/>
    </source>
</evidence>
<evidence type="ECO:0000256" key="2">
    <source>
        <dbReference type="ARBA" id="ARBA00009310"/>
    </source>
</evidence>
<feature type="transmembrane region" description="Helical" evidence="7">
    <location>
        <begin position="357"/>
        <end position="378"/>
    </location>
</feature>
<reference evidence="8" key="1">
    <citation type="journal article" date="2023" name="Nat. Microbiol.">
        <title>Babesia duncani multi-omics identifies virulence factors and drug targets.</title>
        <authorList>
            <person name="Singh P."/>
            <person name="Lonardi S."/>
            <person name="Liang Q."/>
            <person name="Vydyam P."/>
            <person name="Khabirova E."/>
            <person name="Fang T."/>
            <person name="Gihaz S."/>
            <person name="Thekkiniath J."/>
            <person name="Munshi M."/>
            <person name="Abel S."/>
            <person name="Ciampossin L."/>
            <person name="Batugedara G."/>
            <person name="Gupta M."/>
            <person name="Lu X.M."/>
            <person name="Lenz T."/>
            <person name="Chakravarty S."/>
            <person name="Cornillot E."/>
            <person name="Hu Y."/>
            <person name="Ma W."/>
            <person name="Gonzalez L.M."/>
            <person name="Sanchez S."/>
            <person name="Estrada K."/>
            <person name="Sanchez-Flores A."/>
            <person name="Montero E."/>
            <person name="Harb O.S."/>
            <person name="Le Roch K.G."/>
            <person name="Mamoun C.B."/>
        </authorList>
    </citation>
    <scope>NUCLEOTIDE SEQUENCE</scope>
    <source>
        <strain evidence="8">WA1</strain>
    </source>
</reference>
<evidence type="ECO:0000313" key="8">
    <source>
        <dbReference type="EMBL" id="KAK2197719.1"/>
    </source>
</evidence>
<dbReference type="PANTHER" id="PTHR21347:SF0">
    <property type="entry name" value="LIPID SCRAMBLASE CLPTM1L"/>
    <property type="match status" value="1"/>
</dbReference>
<proteinExistence type="inferred from homology"/>
<dbReference type="AlphaFoldDB" id="A0AAD9PMX6"/>
<dbReference type="Proteomes" id="UP001214638">
    <property type="component" value="Unassembled WGS sequence"/>
</dbReference>
<evidence type="ECO:0000256" key="4">
    <source>
        <dbReference type="ARBA" id="ARBA00022989"/>
    </source>
</evidence>
<dbReference type="GO" id="GO:0012505">
    <property type="term" value="C:endomembrane system"/>
    <property type="evidence" value="ECO:0007669"/>
    <property type="project" value="TreeGrafter"/>
</dbReference>
<feature type="transmembrane region" description="Helical" evidence="7">
    <location>
        <begin position="440"/>
        <end position="459"/>
    </location>
</feature>
<dbReference type="Pfam" id="PF05602">
    <property type="entry name" value="CLPTM1"/>
    <property type="match status" value="1"/>
</dbReference>
<comment type="subcellular location">
    <subcellularLocation>
        <location evidence="1">Membrane</location>
        <topology evidence="1">Multi-pass membrane protein</topology>
    </subcellularLocation>
</comment>
<feature type="transmembrane region" description="Helical" evidence="7">
    <location>
        <begin position="321"/>
        <end position="342"/>
    </location>
</feature>
<evidence type="ECO:0000256" key="7">
    <source>
        <dbReference type="SAM" id="Phobius"/>
    </source>
</evidence>
<keyword evidence="4 7" id="KW-1133">Transmembrane helix</keyword>
<evidence type="ECO:0000256" key="3">
    <source>
        <dbReference type="ARBA" id="ARBA00022692"/>
    </source>
</evidence>
<keyword evidence="5 7" id="KW-0472">Membrane</keyword>
<evidence type="ECO:0000256" key="6">
    <source>
        <dbReference type="SAM" id="MobiDB-lite"/>
    </source>
</evidence>
<organism evidence="8 9">
    <name type="scientific">Babesia duncani</name>
    <dbReference type="NCBI Taxonomy" id="323732"/>
    <lineage>
        <taxon>Eukaryota</taxon>
        <taxon>Sar</taxon>
        <taxon>Alveolata</taxon>
        <taxon>Apicomplexa</taxon>
        <taxon>Aconoidasida</taxon>
        <taxon>Piroplasmida</taxon>
        <taxon>Babesiidae</taxon>
        <taxon>Babesia</taxon>
    </lineage>
</organism>
<keyword evidence="9" id="KW-1185">Reference proteome</keyword>
<dbReference type="InterPro" id="IPR008429">
    <property type="entry name" value="CLPTM1"/>
</dbReference>
<sequence>MTADTPSTSSENDSQGRNWFTQLIVQLIVFQVIFYFLKGNSSPSPKREKFSLSYRNHLQPNELFDIFVYVTKDDKNVLKNLHADGDLVFYRENQLYTHQFNKPYDVEKIRYRLPQNILKDENAHLFVSVFLIPHKAYQERKDPFYTSTFKTGFQGHIVHKIVPLTMIRKTKKSKAVNLLKDQEEEDGDYGHECKHWIPRLDVNVVYDTVEYTANPADTLFGQCTVHANGVYDPIVYLSQFWILEEHYVPMDPKIPIAGAESNAIDVEDPIVELTLNYSTCSPTFFALSHQMKLNSETGGVLGTQTSKEIEMIKKMLMTTHIYMLIFSGCFILLHTIFSFYALKNDIQFWHQNNSMEGLSALSIVINFVCDIIVTLYILDNENTSWLVIFEICIGVLASGWKVSKAIKITLTSQFPYVSFSSAKNYVESSTKKYDEIAIKYMSIALAPCVVGYAIYSLYYEKHKSWYSYIVSVAAGSVYTFGFIMMTPQVYINYKLKSVDHLPWRALFYKTLNTFVDDVASFLIEMPWLHRLSCFRDDIIFFCYLYQRWAYRKNVQRPNYWTASLSPEEKNELLEKNKRIGQQSRDEHEELQENQELQGDLVRRQVNN</sequence>
<protein>
    <submittedName>
        <fullName evidence="8">Bifunctional Cleft lip and palate transmembrane 1/Cleft lip and palate transmembrane protein 1-like protein</fullName>
    </submittedName>
</protein>
<comment type="similarity">
    <text evidence="2">Belongs to the CLPTM1 family.</text>
</comment>
<evidence type="ECO:0000256" key="5">
    <source>
        <dbReference type="ARBA" id="ARBA00023136"/>
    </source>
</evidence>
<accession>A0AAD9PMX6</accession>
<feature type="region of interest" description="Disordered" evidence="6">
    <location>
        <begin position="575"/>
        <end position="607"/>
    </location>
</feature>
<feature type="transmembrane region" description="Helical" evidence="7">
    <location>
        <begin position="465"/>
        <end position="486"/>
    </location>
</feature>
<dbReference type="KEGG" id="bdw:94335020"/>
<dbReference type="PANTHER" id="PTHR21347">
    <property type="entry name" value="CLEFT LIP AND PALATE ASSOCIATED TRANSMEMBRANE PROTEIN-RELATED"/>
    <property type="match status" value="1"/>
</dbReference>
<dbReference type="RefSeq" id="XP_067804561.1">
    <property type="nucleotide sequence ID" value="XM_067945770.1"/>
</dbReference>